<accession>A0ACC1NWL1</accession>
<organism evidence="1 2">
    <name type="scientific">Zarea fungicola</name>
    <dbReference type="NCBI Taxonomy" id="93591"/>
    <lineage>
        <taxon>Eukaryota</taxon>
        <taxon>Fungi</taxon>
        <taxon>Dikarya</taxon>
        <taxon>Ascomycota</taxon>
        <taxon>Pezizomycotina</taxon>
        <taxon>Sordariomycetes</taxon>
        <taxon>Hypocreomycetidae</taxon>
        <taxon>Hypocreales</taxon>
        <taxon>Cordycipitaceae</taxon>
        <taxon>Zarea</taxon>
    </lineage>
</organism>
<evidence type="ECO:0000313" key="2">
    <source>
        <dbReference type="Proteomes" id="UP001143910"/>
    </source>
</evidence>
<keyword evidence="2" id="KW-1185">Reference proteome</keyword>
<comment type="caution">
    <text evidence="1">The sequence shown here is derived from an EMBL/GenBank/DDBJ whole genome shotgun (WGS) entry which is preliminary data.</text>
</comment>
<name>A0ACC1NWL1_9HYPO</name>
<gene>
    <name evidence="1" type="ORF">NQ176_g636</name>
</gene>
<sequence>MLGKYRKIIKATFLVTKNPAFTDEEFREYYISNHMPLAAGHCQKHGVLEYNVQFNTSSDVKVVKDLLGSAAATIDCDAITTFIFPDLESLQRAFADPDYAATLQPDEQRFTDGSKVRLAISDEYILVSGGMTLA</sequence>
<proteinExistence type="predicted"/>
<protein>
    <submittedName>
        <fullName evidence="1">Uncharacterized protein</fullName>
    </submittedName>
</protein>
<evidence type="ECO:0000313" key="1">
    <source>
        <dbReference type="EMBL" id="KAJ2983518.1"/>
    </source>
</evidence>
<reference evidence="1" key="1">
    <citation type="submission" date="2022-08" db="EMBL/GenBank/DDBJ databases">
        <title>Genome Sequence of Lecanicillium fungicola.</title>
        <authorList>
            <person name="Buettner E."/>
        </authorList>
    </citation>
    <scope>NUCLEOTIDE SEQUENCE</scope>
    <source>
        <strain evidence="1">Babe33</strain>
    </source>
</reference>
<dbReference type="EMBL" id="JANJQO010000026">
    <property type="protein sequence ID" value="KAJ2983518.1"/>
    <property type="molecule type" value="Genomic_DNA"/>
</dbReference>
<dbReference type="Proteomes" id="UP001143910">
    <property type="component" value="Unassembled WGS sequence"/>
</dbReference>